<reference evidence="1 2" key="1">
    <citation type="submission" date="2015-08" db="EMBL/GenBank/DDBJ databases">
        <title>Investigation of the bacterial diversity of lava forest soil.</title>
        <authorList>
            <person name="Lee J.S."/>
        </authorList>
    </citation>
    <scope>NUCLEOTIDE SEQUENCE [LARGE SCALE GENOMIC DNA]</scope>
    <source>
        <strain evidence="1 2">GJW-30</strain>
    </source>
</reference>
<evidence type="ECO:0000313" key="1">
    <source>
        <dbReference type="EMBL" id="BAT59084.1"/>
    </source>
</evidence>
<proteinExistence type="predicted"/>
<sequence>MVRSPLHLRLRESTAAAHEHLENLVGELTDLAAYKRYLSGIYAFRQPIEVAWADSGWPPRFGGWRPTMIASAMDRDLADLGLARPRPEQPHLDTDFAARLGTLYVLEGSSLGAKLLLRNVRMLGLAEDFGARHLSLQANADTWRSYLRLLEQDDEADPDAVIAAANETFAVAARAFTD</sequence>
<keyword evidence="2" id="KW-1185">Reference proteome</keyword>
<evidence type="ECO:0000313" key="2">
    <source>
        <dbReference type="Proteomes" id="UP000236884"/>
    </source>
</evidence>
<protein>
    <submittedName>
        <fullName evidence="1">Heme oxygenase</fullName>
    </submittedName>
</protein>
<dbReference type="KEGG" id="vgo:GJW-30_1_01613"/>
<dbReference type="Proteomes" id="UP000236884">
    <property type="component" value="Chromosome"/>
</dbReference>
<accession>A0A0S3PT74</accession>
<dbReference type="EMBL" id="AP014946">
    <property type="protein sequence ID" value="BAT59084.1"/>
    <property type="molecule type" value="Genomic_DNA"/>
</dbReference>
<name>A0A0S3PT74_9BRAD</name>
<dbReference type="SUPFAM" id="SSF48613">
    <property type="entry name" value="Heme oxygenase-like"/>
    <property type="match status" value="1"/>
</dbReference>
<dbReference type="OrthoDB" id="9149607at2"/>
<dbReference type="InterPro" id="IPR016084">
    <property type="entry name" value="Haem_Oase-like_multi-hlx"/>
</dbReference>
<dbReference type="RefSeq" id="WP_130364803.1">
    <property type="nucleotide sequence ID" value="NZ_AP014946.1"/>
</dbReference>
<gene>
    <name evidence="1" type="ORF">GJW-30_1_01613</name>
</gene>
<organism evidence="1 2">
    <name type="scientific">Variibacter gotjawalensis</name>
    <dbReference type="NCBI Taxonomy" id="1333996"/>
    <lineage>
        <taxon>Bacteria</taxon>
        <taxon>Pseudomonadati</taxon>
        <taxon>Pseudomonadota</taxon>
        <taxon>Alphaproteobacteria</taxon>
        <taxon>Hyphomicrobiales</taxon>
        <taxon>Nitrobacteraceae</taxon>
        <taxon>Variibacter</taxon>
    </lineage>
</organism>
<dbReference type="AlphaFoldDB" id="A0A0S3PT74"/>
<dbReference type="Gene3D" id="1.20.910.10">
    <property type="entry name" value="Heme oxygenase-like"/>
    <property type="match status" value="1"/>
</dbReference>
<dbReference type="CDD" id="cd19166">
    <property type="entry name" value="HemeO-bac"/>
    <property type="match status" value="1"/>
</dbReference>